<evidence type="ECO:0000313" key="10">
    <source>
        <dbReference type="Proteomes" id="UP000521922"/>
    </source>
</evidence>
<dbReference type="PANTHER" id="PTHR40074">
    <property type="entry name" value="O-ACETYLTRANSFERASE WECH"/>
    <property type="match status" value="1"/>
</dbReference>
<comment type="caution">
    <text evidence="9">The sequence shown here is derived from an EMBL/GenBank/DDBJ whole genome shotgun (WGS) entry which is preliminary data.</text>
</comment>
<dbReference type="AlphaFoldDB" id="A0A7Y9ARG4"/>
<evidence type="ECO:0000256" key="7">
    <source>
        <dbReference type="SAM" id="Phobius"/>
    </source>
</evidence>
<keyword evidence="3" id="KW-1003">Cell membrane</keyword>
<evidence type="ECO:0000256" key="6">
    <source>
        <dbReference type="ARBA" id="ARBA00023136"/>
    </source>
</evidence>
<feature type="transmembrane region" description="Helical" evidence="7">
    <location>
        <begin position="203"/>
        <end position="227"/>
    </location>
</feature>
<feature type="transmembrane region" description="Helical" evidence="7">
    <location>
        <begin position="290"/>
        <end position="310"/>
    </location>
</feature>
<comment type="similarity">
    <text evidence="2">Belongs to the acyltransferase 3 family.</text>
</comment>
<dbReference type="GO" id="GO:0009246">
    <property type="term" value="P:enterobacterial common antigen biosynthetic process"/>
    <property type="evidence" value="ECO:0007669"/>
    <property type="project" value="TreeGrafter"/>
</dbReference>
<dbReference type="GO" id="GO:0016413">
    <property type="term" value="F:O-acetyltransferase activity"/>
    <property type="evidence" value="ECO:0007669"/>
    <property type="project" value="TreeGrafter"/>
</dbReference>
<proteinExistence type="inferred from homology"/>
<feature type="transmembrane region" description="Helical" evidence="7">
    <location>
        <begin position="52"/>
        <end position="71"/>
    </location>
</feature>
<evidence type="ECO:0000259" key="8">
    <source>
        <dbReference type="Pfam" id="PF01757"/>
    </source>
</evidence>
<feature type="transmembrane region" description="Helical" evidence="7">
    <location>
        <begin position="233"/>
        <end position="255"/>
    </location>
</feature>
<organism evidence="9 10">
    <name type="scientific">Kineococcus aurantiacus</name>
    <dbReference type="NCBI Taxonomy" id="37633"/>
    <lineage>
        <taxon>Bacteria</taxon>
        <taxon>Bacillati</taxon>
        <taxon>Actinomycetota</taxon>
        <taxon>Actinomycetes</taxon>
        <taxon>Kineosporiales</taxon>
        <taxon>Kineosporiaceae</taxon>
        <taxon>Kineococcus</taxon>
    </lineage>
</organism>
<evidence type="ECO:0000256" key="3">
    <source>
        <dbReference type="ARBA" id="ARBA00022475"/>
    </source>
</evidence>
<dbReference type="GO" id="GO:0005886">
    <property type="term" value="C:plasma membrane"/>
    <property type="evidence" value="ECO:0007669"/>
    <property type="project" value="UniProtKB-SubCell"/>
</dbReference>
<evidence type="ECO:0000256" key="4">
    <source>
        <dbReference type="ARBA" id="ARBA00022692"/>
    </source>
</evidence>
<evidence type="ECO:0000256" key="2">
    <source>
        <dbReference type="ARBA" id="ARBA00007400"/>
    </source>
</evidence>
<feature type="domain" description="Acyltransferase 3" evidence="8">
    <location>
        <begin position="8"/>
        <end position="312"/>
    </location>
</feature>
<feature type="transmembrane region" description="Helical" evidence="7">
    <location>
        <begin position="267"/>
        <end position="284"/>
    </location>
</feature>
<dbReference type="Pfam" id="PF01757">
    <property type="entry name" value="Acyl_transf_3"/>
    <property type="match status" value="1"/>
</dbReference>
<keyword evidence="6 7" id="KW-0472">Membrane</keyword>
<evidence type="ECO:0000256" key="1">
    <source>
        <dbReference type="ARBA" id="ARBA00004651"/>
    </source>
</evidence>
<dbReference type="PANTHER" id="PTHR40074:SF2">
    <property type="entry name" value="O-ACETYLTRANSFERASE WECH"/>
    <property type="match status" value="1"/>
</dbReference>
<dbReference type="InterPro" id="IPR002656">
    <property type="entry name" value="Acyl_transf_3_dom"/>
</dbReference>
<name>A0A7Y9ARG4_9ACTN</name>
<feature type="transmembrane region" description="Helical" evidence="7">
    <location>
        <begin position="145"/>
        <end position="165"/>
    </location>
</feature>
<gene>
    <name evidence="9" type="ORF">BJ968_000182</name>
</gene>
<feature type="transmembrane region" description="Helical" evidence="7">
    <location>
        <begin position="12"/>
        <end position="32"/>
    </location>
</feature>
<dbReference type="Proteomes" id="UP000521922">
    <property type="component" value="Unassembled WGS sequence"/>
</dbReference>
<keyword evidence="4 7" id="KW-0812">Transmembrane</keyword>
<reference evidence="9 10" key="1">
    <citation type="submission" date="2020-07" db="EMBL/GenBank/DDBJ databases">
        <title>Sequencing the genomes of 1000 actinobacteria strains.</title>
        <authorList>
            <person name="Klenk H.-P."/>
        </authorList>
    </citation>
    <scope>NUCLEOTIDE SEQUENCE [LARGE SCALE GENOMIC DNA]</scope>
    <source>
        <strain evidence="9 10">DSM 7487</strain>
    </source>
</reference>
<feature type="transmembrane region" description="Helical" evidence="7">
    <location>
        <begin position="171"/>
        <end position="191"/>
    </location>
</feature>
<feature type="transmembrane region" description="Helical" evidence="7">
    <location>
        <begin position="119"/>
        <end position="138"/>
    </location>
</feature>
<dbReference type="RefSeq" id="WP_179748397.1">
    <property type="nucleotide sequence ID" value="NZ_BAAAGN010000002.1"/>
</dbReference>
<evidence type="ECO:0000313" key="9">
    <source>
        <dbReference type="EMBL" id="NYD20642.1"/>
    </source>
</evidence>
<comment type="subcellular location">
    <subcellularLocation>
        <location evidence="1">Cell membrane</location>
        <topology evidence="1">Multi-pass membrane protein</topology>
    </subcellularLocation>
</comment>
<dbReference type="EMBL" id="JACCBB010000001">
    <property type="protein sequence ID" value="NYD20642.1"/>
    <property type="molecule type" value="Genomic_DNA"/>
</dbReference>
<sequence>MPTTTRLTWVDTARGAAIVLVLVHHAVLFATAEGFAHHGWTALDETLRLLRMPLFFFLSGLLAVRAVQRPWPELLRRRVSGDLWVYLLWATAAFVVFSLIPYARDDLPTGPRGWLDQTLLLPGNGAWYLLALALYLTVGRLTRRVPTAVLLPVAAVVSAVFGPGPLVRYSFVWNDVLTLFVFFAAGVRLRGPALRALTRTPGWPLALGATAAVGALALAVTGLSLVQVPGVRLLVGAGAVVAGVLLAARLAGTALGRALAGIGARTLPVYVTHEIVLGVLVLALDPLGDVPLLDLTAPVLLVAAALAVCLPLRTPLSRVPWVLHAPWAAPRQREVRPTEVAVQQV</sequence>
<protein>
    <submittedName>
        <fullName evidence="9">Putative membrane protein YcfT</fullName>
    </submittedName>
</protein>
<accession>A0A7Y9ARG4</accession>
<keyword evidence="5 7" id="KW-1133">Transmembrane helix</keyword>
<keyword evidence="10" id="KW-1185">Reference proteome</keyword>
<evidence type="ECO:0000256" key="5">
    <source>
        <dbReference type="ARBA" id="ARBA00022989"/>
    </source>
</evidence>
<feature type="transmembrane region" description="Helical" evidence="7">
    <location>
        <begin position="83"/>
        <end position="103"/>
    </location>
</feature>